<dbReference type="InterPro" id="IPR050639">
    <property type="entry name" value="SSR_resolvase"/>
</dbReference>
<dbReference type="EMBL" id="JXXK01000015">
    <property type="protein sequence ID" value="KJF39645.1"/>
    <property type="molecule type" value="Genomic_DNA"/>
</dbReference>
<dbReference type="SUPFAM" id="SSF53041">
    <property type="entry name" value="Resolvase-like"/>
    <property type="match status" value="1"/>
</dbReference>
<evidence type="ECO:0000313" key="3">
    <source>
        <dbReference type="EMBL" id="KJF39645.1"/>
    </source>
</evidence>
<dbReference type="SMART" id="SM00857">
    <property type="entry name" value="Resolvase"/>
    <property type="match status" value="1"/>
</dbReference>
<reference evidence="3" key="1">
    <citation type="submission" date="2015-02" db="EMBL/GenBank/DDBJ databases">
        <title>A novel member of the family Ruminococcaceae isolated from human feces.</title>
        <authorList>
            <person name="Shkoporov A.N."/>
            <person name="Chaplin A.V."/>
            <person name="Motuzova O.V."/>
            <person name="Kafarskaia L.I."/>
            <person name="Khokhlova E.V."/>
            <person name="Efimov B.A."/>
        </authorList>
    </citation>
    <scope>NUCLEOTIDE SEQUENCE [LARGE SCALE GENOMIC DNA]</scope>
    <source>
        <strain evidence="3">585-1</strain>
    </source>
</reference>
<dbReference type="PROSITE" id="PS51737">
    <property type="entry name" value="RECOMBINASE_DNA_BIND"/>
    <property type="match status" value="1"/>
</dbReference>
<dbReference type="RefSeq" id="WP_050005601.1">
    <property type="nucleotide sequence ID" value="NZ_DAWBJP010000008.1"/>
</dbReference>
<sequence>MDYINEYGEVIKIPVSDEVWLDDAFFEREMSKLPLDAPRAGLAYRVSTKGQVDHDDIPMQKIECRKFCVQHGWRVVAEKSEKGVSGSKVSAQKRDAIQYFKSIAENGEIDILLLYIFDRLGRIESETPFVLEWFVKHGVQVWSTREGEQRIENHTDKLLNYIRFWQAAGESEKIAERVSTRIRQLNSSGYYSGGTVPYGYRAVYKGRTNKKGLPVKDLEIEPAEATIVQELFGKTAYEGQSSYMLAELLNRRGLRTHSGAKFTSNHILRIIRHEGYTGYIITHSVRSQHIPELQIVDIELFKEANKMVSLRCNANAEARKVAQKAENNTLLAGIVYCAHCGARMSGFMHMDRYKLKNGKVVEALKPKYNCFQRAQHLRKCDGQALYLADRVDAVVLNVARELFGSIQRSPRDRMMEEKIRQEYKEKQKQKHTLEKKLQDCEHALERYENEVLKCLEGRSSFSEEMLARLIAKAENELKIARQEYAAAVLAVDNEKEIARKIKECYNHFCGWAEEFEMASLARKRVILSQLFERVEVGRGYEVTVHVNMSYQQFVNMGEPNEKMKITQISATDEEVA</sequence>
<comment type="caution">
    <text evidence="3">The sequence shown here is derived from an EMBL/GenBank/DDBJ whole genome shotgun (WGS) entry which is preliminary data.</text>
</comment>
<evidence type="ECO:0000313" key="4">
    <source>
        <dbReference type="Proteomes" id="UP000032483"/>
    </source>
</evidence>
<organism evidence="3 4">
    <name type="scientific">Ruthenibacterium lactatiformans</name>
    <dbReference type="NCBI Taxonomy" id="1550024"/>
    <lineage>
        <taxon>Bacteria</taxon>
        <taxon>Bacillati</taxon>
        <taxon>Bacillota</taxon>
        <taxon>Clostridia</taxon>
        <taxon>Eubacteriales</taxon>
        <taxon>Oscillospiraceae</taxon>
        <taxon>Ruthenibacterium</taxon>
    </lineage>
</organism>
<dbReference type="GO" id="GO:0000150">
    <property type="term" value="F:DNA strand exchange activity"/>
    <property type="evidence" value="ECO:0007669"/>
    <property type="project" value="InterPro"/>
</dbReference>
<keyword evidence="4" id="KW-1185">Reference proteome</keyword>
<dbReference type="Gene3D" id="3.90.1750.20">
    <property type="entry name" value="Putative Large Serine Recombinase, Chain B, Domain 2"/>
    <property type="match status" value="1"/>
</dbReference>
<keyword evidence="1" id="KW-0175">Coiled coil</keyword>
<dbReference type="PATRIC" id="fig|1550024.3.peg.2607"/>
<dbReference type="Gene3D" id="3.40.50.1390">
    <property type="entry name" value="Resolvase, N-terminal catalytic domain"/>
    <property type="match status" value="1"/>
</dbReference>
<dbReference type="InterPro" id="IPR006119">
    <property type="entry name" value="Resolv_N"/>
</dbReference>
<dbReference type="InterPro" id="IPR038109">
    <property type="entry name" value="DNA_bind_recomb_sf"/>
</dbReference>
<dbReference type="InterPro" id="IPR011109">
    <property type="entry name" value="DNA_bind_recombinase_dom"/>
</dbReference>
<dbReference type="PANTHER" id="PTHR30461:SF23">
    <property type="entry name" value="DNA RECOMBINASE-RELATED"/>
    <property type="match status" value="1"/>
</dbReference>
<dbReference type="InterPro" id="IPR036162">
    <property type="entry name" value="Resolvase-like_N_sf"/>
</dbReference>
<dbReference type="InterPro" id="IPR025827">
    <property type="entry name" value="Zn_ribbon_recom_dom"/>
</dbReference>
<feature type="coiled-coil region" evidence="1">
    <location>
        <begin position="416"/>
        <end position="490"/>
    </location>
</feature>
<evidence type="ECO:0000259" key="2">
    <source>
        <dbReference type="PROSITE" id="PS51737"/>
    </source>
</evidence>
<protein>
    <submittedName>
        <fullName evidence="3">Resolvase</fullName>
    </submittedName>
</protein>
<dbReference type="CDD" id="cd00338">
    <property type="entry name" value="Ser_Recombinase"/>
    <property type="match status" value="1"/>
</dbReference>
<dbReference type="Proteomes" id="UP000032483">
    <property type="component" value="Unassembled WGS sequence"/>
</dbReference>
<dbReference type="Pfam" id="PF13408">
    <property type="entry name" value="Zn_ribbon_recom"/>
    <property type="match status" value="1"/>
</dbReference>
<dbReference type="Pfam" id="PF07508">
    <property type="entry name" value="Recombinase"/>
    <property type="match status" value="1"/>
</dbReference>
<dbReference type="GO" id="GO:0003677">
    <property type="term" value="F:DNA binding"/>
    <property type="evidence" value="ECO:0007669"/>
    <property type="project" value="InterPro"/>
</dbReference>
<dbReference type="Pfam" id="PF00239">
    <property type="entry name" value="Resolvase"/>
    <property type="match status" value="1"/>
</dbReference>
<proteinExistence type="predicted"/>
<accession>A0A0D8IY42</accession>
<name>A0A0D8IY42_9FIRM</name>
<feature type="domain" description="Recombinase" evidence="2">
    <location>
        <begin position="197"/>
        <end position="314"/>
    </location>
</feature>
<gene>
    <name evidence="3" type="ORF">TQ39_11435</name>
</gene>
<dbReference type="PANTHER" id="PTHR30461">
    <property type="entry name" value="DNA-INVERTASE FROM LAMBDOID PROPHAGE"/>
    <property type="match status" value="1"/>
</dbReference>
<evidence type="ECO:0000256" key="1">
    <source>
        <dbReference type="SAM" id="Coils"/>
    </source>
</evidence>
<dbReference type="GeneID" id="42857190"/>
<dbReference type="AlphaFoldDB" id="A0A0D8IY42"/>